<evidence type="ECO:0000313" key="2">
    <source>
        <dbReference type="EMBL" id="APX99836.1"/>
    </source>
</evidence>
<evidence type="ECO:0000313" key="3">
    <source>
        <dbReference type="Proteomes" id="UP000187506"/>
    </source>
</evidence>
<dbReference type="Proteomes" id="UP000187506">
    <property type="component" value="Chromosome"/>
</dbReference>
<keyword evidence="3" id="KW-1185">Reference proteome</keyword>
<feature type="transmembrane region" description="Helical" evidence="1">
    <location>
        <begin position="7"/>
        <end position="26"/>
    </location>
</feature>
<dbReference type="AlphaFoldDB" id="A0AAC9LNC2"/>
<keyword evidence="1" id="KW-0812">Transmembrane</keyword>
<accession>A0AAC9LNC2</accession>
<dbReference type="EMBL" id="CP019352">
    <property type="protein sequence ID" value="APX99836.1"/>
    <property type="molecule type" value="Genomic_DNA"/>
</dbReference>
<gene>
    <name evidence="2" type="ORF">BWR22_05770</name>
</gene>
<evidence type="ECO:0000256" key="1">
    <source>
        <dbReference type="SAM" id="Phobius"/>
    </source>
</evidence>
<keyword evidence="1" id="KW-0472">Membrane</keyword>
<proteinExistence type="predicted"/>
<name>A0AAC9LNC2_9FLAO</name>
<dbReference type="RefSeq" id="WP_076732480.1">
    <property type="nucleotide sequence ID" value="NZ_CP019352.1"/>
</dbReference>
<sequence>MKFLIKTLIVILLIIAGYFAFVYFVTYSEGVRAGELVKFSKKGVLFKTWEGEISQGVSEAQIFKFSVEDGETQVIEDLNKYQGRLVKLSYFERYKTLFWLGDTHYFVTKVELNTTENQ</sequence>
<reference evidence="2 3" key="1">
    <citation type="submission" date="2017-01" db="EMBL/GenBank/DDBJ databases">
        <title>Complete genome of Lacinutrix venerupis DOK2-8 isolated from seawater in Dokdo.</title>
        <authorList>
            <person name="Chi W.-J."/>
            <person name="Kim J.H."/>
        </authorList>
    </citation>
    <scope>NUCLEOTIDE SEQUENCE [LARGE SCALE GENOMIC DNA]</scope>
    <source>
        <strain evidence="2 3">DOK2-8</strain>
    </source>
</reference>
<keyword evidence="1" id="KW-1133">Transmembrane helix</keyword>
<protein>
    <submittedName>
        <fullName evidence="2">6-phosphogluconate dehydrogenase</fullName>
    </submittedName>
</protein>
<organism evidence="2 3">
    <name type="scientific">Lacinutrix venerupis</name>
    <dbReference type="NCBI Taxonomy" id="1486034"/>
    <lineage>
        <taxon>Bacteria</taxon>
        <taxon>Pseudomonadati</taxon>
        <taxon>Bacteroidota</taxon>
        <taxon>Flavobacteriia</taxon>
        <taxon>Flavobacteriales</taxon>
        <taxon>Flavobacteriaceae</taxon>
        <taxon>Lacinutrix</taxon>
    </lineage>
</organism>
<dbReference type="KEGG" id="lvn:BWR22_05770"/>